<reference evidence="5 6" key="1">
    <citation type="submission" date="2017-06" db="EMBL/GenBank/DDBJ databases">
        <authorList>
            <person name="Kim H.J."/>
            <person name="Triplett B.A."/>
        </authorList>
    </citation>
    <scope>NUCLEOTIDE SEQUENCE [LARGE SCALE GENOMIC DNA]</scope>
    <source>
        <strain evidence="5 6">CGMCC 4.5593</strain>
    </source>
</reference>
<evidence type="ECO:0000313" key="5">
    <source>
        <dbReference type="EMBL" id="SNT37267.1"/>
    </source>
</evidence>
<gene>
    <name evidence="5" type="ORF">SAMN05421812_10595</name>
</gene>
<dbReference type="InterPro" id="IPR000794">
    <property type="entry name" value="Beta-ketoacyl_synthase"/>
</dbReference>
<keyword evidence="2 3" id="KW-0808">Transferase</keyword>
<evidence type="ECO:0000256" key="2">
    <source>
        <dbReference type="ARBA" id="ARBA00022679"/>
    </source>
</evidence>
<evidence type="ECO:0000256" key="1">
    <source>
        <dbReference type="ARBA" id="ARBA00008467"/>
    </source>
</evidence>
<dbReference type="PROSITE" id="PS52004">
    <property type="entry name" value="KS3_2"/>
    <property type="match status" value="1"/>
</dbReference>
<dbReference type="PANTHER" id="PTHR11712:SF336">
    <property type="entry name" value="3-OXOACYL-[ACYL-CARRIER-PROTEIN] SYNTHASE, MITOCHONDRIAL"/>
    <property type="match status" value="1"/>
</dbReference>
<feature type="domain" description="Ketosynthase family 3 (KS3)" evidence="4">
    <location>
        <begin position="6"/>
        <end position="406"/>
    </location>
</feature>
<dbReference type="Proteomes" id="UP000198362">
    <property type="component" value="Unassembled WGS sequence"/>
</dbReference>
<dbReference type="RefSeq" id="WP_089248856.1">
    <property type="nucleotide sequence ID" value="NZ_FZPH01000005.1"/>
</dbReference>
<dbReference type="Pfam" id="PF02801">
    <property type="entry name" value="Ketoacyl-synt_C"/>
    <property type="match status" value="1"/>
</dbReference>
<dbReference type="PANTHER" id="PTHR11712">
    <property type="entry name" value="POLYKETIDE SYNTHASE-RELATED"/>
    <property type="match status" value="1"/>
</dbReference>
<dbReference type="Gene3D" id="3.40.47.10">
    <property type="match status" value="1"/>
</dbReference>
<accession>A0A239M385</accession>
<dbReference type="GO" id="GO:0006633">
    <property type="term" value="P:fatty acid biosynthetic process"/>
    <property type="evidence" value="ECO:0007669"/>
    <property type="project" value="InterPro"/>
</dbReference>
<dbReference type="EMBL" id="FZPH01000005">
    <property type="protein sequence ID" value="SNT37267.1"/>
    <property type="molecule type" value="Genomic_DNA"/>
</dbReference>
<dbReference type="CDD" id="cd00834">
    <property type="entry name" value="KAS_I_II"/>
    <property type="match status" value="1"/>
</dbReference>
<dbReference type="Pfam" id="PF00109">
    <property type="entry name" value="ketoacyl-synt"/>
    <property type="match status" value="1"/>
</dbReference>
<evidence type="ECO:0000313" key="6">
    <source>
        <dbReference type="Proteomes" id="UP000198362"/>
    </source>
</evidence>
<evidence type="ECO:0000259" key="4">
    <source>
        <dbReference type="PROSITE" id="PS52004"/>
    </source>
</evidence>
<dbReference type="SUPFAM" id="SSF53901">
    <property type="entry name" value="Thiolase-like"/>
    <property type="match status" value="2"/>
</dbReference>
<keyword evidence="6" id="KW-1185">Reference proteome</keyword>
<dbReference type="InterPro" id="IPR018201">
    <property type="entry name" value="Ketoacyl_synth_AS"/>
</dbReference>
<organism evidence="5 6">
    <name type="scientific">Asanoa hainanensis</name>
    <dbReference type="NCBI Taxonomy" id="560556"/>
    <lineage>
        <taxon>Bacteria</taxon>
        <taxon>Bacillati</taxon>
        <taxon>Actinomycetota</taxon>
        <taxon>Actinomycetes</taxon>
        <taxon>Micromonosporales</taxon>
        <taxon>Micromonosporaceae</taxon>
        <taxon>Asanoa</taxon>
    </lineage>
</organism>
<evidence type="ECO:0000256" key="3">
    <source>
        <dbReference type="RuleBase" id="RU003694"/>
    </source>
</evidence>
<sequence length="413" mass="41998">MKPLLNRTVAVTGVGVVSPAGIGATAFWRGLLAPAEPDRVRRVADFDPRRWMSHKVARNSDIVTQLAIAAADEALEDAGLLPPDTHDGQAVAERRPVPGDPLRAAVVLGTGIGGVSTLETQAGVLREAGERRVSPHVIPMTMPNAAAAALSIRYGLRGSASTVTTACAAGTDAIAAGARLVSSGAADVVVAGGADSSLTPTCIAGFTTMRALSGSGISRPFDRDRDGLAAAEASGIVVLEPLESALARGAHVYLLVAGTASTADAHHVTAPAPDGEGAERCMRQAIADAGLEPDQVTHVNAHGTSTPPGDAVEARAIRRVFGASRPIVTSVKGVTGHSFGASGAVEVVAVALTMRERVIPPTQGLAIQDPALDLDVARRPTPWEPGPVLSNSFGFGGHNGALVLTPAPGPARR</sequence>
<proteinExistence type="inferred from homology"/>
<dbReference type="InterPro" id="IPR016039">
    <property type="entry name" value="Thiolase-like"/>
</dbReference>
<dbReference type="GO" id="GO:0004315">
    <property type="term" value="F:3-oxoacyl-[acyl-carrier-protein] synthase activity"/>
    <property type="evidence" value="ECO:0007669"/>
    <property type="project" value="InterPro"/>
</dbReference>
<dbReference type="SMART" id="SM00825">
    <property type="entry name" value="PKS_KS"/>
    <property type="match status" value="1"/>
</dbReference>
<dbReference type="AlphaFoldDB" id="A0A239M385"/>
<dbReference type="InterPro" id="IPR020841">
    <property type="entry name" value="PKS_Beta-ketoAc_synthase_dom"/>
</dbReference>
<name>A0A239M385_9ACTN</name>
<dbReference type="InterPro" id="IPR014031">
    <property type="entry name" value="Ketoacyl_synth_C"/>
</dbReference>
<comment type="similarity">
    <text evidence="1 3">Belongs to the thiolase-like superfamily. Beta-ketoacyl-ACP synthases family.</text>
</comment>
<protein>
    <submittedName>
        <fullName evidence="5">3-oxoacyl-[acyl-carrier-protein] synthase II</fullName>
    </submittedName>
</protein>
<dbReference type="InterPro" id="IPR014030">
    <property type="entry name" value="Ketoacyl_synth_N"/>
</dbReference>
<dbReference type="OrthoDB" id="9808669at2"/>
<dbReference type="PROSITE" id="PS00606">
    <property type="entry name" value="KS3_1"/>
    <property type="match status" value="1"/>
</dbReference>